<dbReference type="EMBL" id="MT143480">
    <property type="protein sequence ID" value="QJA97288.1"/>
    <property type="molecule type" value="Genomic_DNA"/>
</dbReference>
<protein>
    <submittedName>
        <fullName evidence="1">Uncharacterized protein</fullName>
    </submittedName>
</protein>
<dbReference type="AlphaFoldDB" id="A0A6M3LXF6"/>
<reference evidence="1" key="1">
    <citation type="submission" date="2020-03" db="EMBL/GenBank/DDBJ databases">
        <title>The deep terrestrial virosphere.</title>
        <authorList>
            <person name="Holmfeldt K."/>
            <person name="Nilsson E."/>
            <person name="Simone D."/>
            <person name="Lopez-Fernandez M."/>
            <person name="Wu X."/>
            <person name="de Brujin I."/>
            <person name="Lundin D."/>
            <person name="Andersson A."/>
            <person name="Bertilsson S."/>
            <person name="Dopson M."/>
        </authorList>
    </citation>
    <scope>NUCLEOTIDE SEQUENCE</scope>
    <source>
        <strain evidence="1">MM415B06390</strain>
    </source>
</reference>
<name>A0A6M3LXF6_9ZZZZ</name>
<proteinExistence type="predicted"/>
<sequence>MLNSSDKGVCKFCGEEKEFLSPLIRLTKLEKSEVKRPFNHDFYMKGRICLNELNVQ</sequence>
<gene>
    <name evidence="1" type="ORF">MM415B06390_0004</name>
</gene>
<accession>A0A6M3LXF6</accession>
<organism evidence="1">
    <name type="scientific">viral metagenome</name>
    <dbReference type="NCBI Taxonomy" id="1070528"/>
    <lineage>
        <taxon>unclassified sequences</taxon>
        <taxon>metagenomes</taxon>
        <taxon>organismal metagenomes</taxon>
    </lineage>
</organism>
<evidence type="ECO:0000313" key="1">
    <source>
        <dbReference type="EMBL" id="QJA97288.1"/>
    </source>
</evidence>